<accession>A0A1M6PK84</accession>
<dbReference type="InterPro" id="IPR051533">
    <property type="entry name" value="WaaL-like"/>
</dbReference>
<gene>
    <name evidence="2" type="ORF">SAMN04488087_0214</name>
</gene>
<keyword evidence="1" id="KW-0812">Transmembrane</keyword>
<feature type="transmembrane region" description="Helical" evidence="1">
    <location>
        <begin position="43"/>
        <end position="62"/>
    </location>
</feature>
<feature type="transmembrane region" description="Helical" evidence="1">
    <location>
        <begin position="126"/>
        <end position="143"/>
    </location>
</feature>
<keyword evidence="1" id="KW-1133">Transmembrane helix</keyword>
<keyword evidence="3" id="KW-1185">Reference proteome</keyword>
<sequence>MDRLDSAPAAHYKNFRGEAMTGAVSHEIIIESQSKITRLSKRANPSILGRTLVAFFLIGLHANPFEMWQPIPFLLSMFAGGFLLLLHAESIPKKEIKWISVFLLMALISTILAPRPEYLLARIRSLSYLVASVLIAFALYIELKRWPRKTLARWAGGAALILLVGATLEVVFEPVKTASDAYRFINFRLPYANDERDLLYHGAIRPKFFSSEPSYLGKHFAVMLICWLFATNQKGRFLLFMLATAIAVFVMRSPTLLLLPIAAALYLVSSFKRGKGILKINFKLLLGIVAAITVVVVYIILFWDVIGTRLAQIVSGEDQSTAVRLIISFAIIPKLLVFNPVTGIGVGGAEAFAEDVILESYSGIALIRQMAAAGRLEYLIMNSIAQFIITFGLLGGAVALWSLIKLQQVSSRKRGFLFWMLLLAFALTEGALNGLKLWSVFFVLLVYSSVFQTTKNAIRRK</sequence>
<feature type="transmembrane region" description="Helical" evidence="1">
    <location>
        <begin position="280"/>
        <end position="303"/>
    </location>
</feature>
<dbReference type="EMBL" id="FRAU01000001">
    <property type="protein sequence ID" value="SHK08304.1"/>
    <property type="molecule type" value="Genomic_DNA"/>
</dbReference>
<dbReference type="AlphaFoldDB" id="A0A1M6PK84"/>
<organism evidence="2 3">
    <name type="scientific">Rhodothermus profundi</name>
    <dbReference type="NCBI Taxonomy" id="633813"/>
    <lineage>
        <taxon>Bacteria</taxon>
        <taxon>Pseudomonadati</taxon>
        <taxon>Rhodothermota</taxon>
        <taxon>Rhodothermia</taxon>
        <taxon>Rhodothermales</taxon>
        <taxon>Rhodothermaceae</taxon>
        <taxon>Rhodothermus</taxon>
    </lineage>
</organism>
<dbReference type="PANTHER" id="PTHR37422">
    <property type="entry name" value="TEICHURONIC ACID BIOSYNTHESIS PROTEIN TUAE"/>
    <property type="match status" value="1"/>
</dbReference>
<evidence type="ECO:0000313" key="2">
    <source>
        <dbReference type="EMBL" id="SHK08304.1"/>
    </source>
</evidence>
<feature type="transmembrane region" description="Helical" evidence="1">
    <location>
        <begin position="68"/>
        <end position="86"/>
    </location>
</feature>
<evidence type="ECO:0000313" key="3">
    <source>
        <dbReference type="Proteomes" id="UP000185812"/>
    </source>
</evidence>
<dbReference type="PANTHER" id="PTHR37422:SF13">
    <property type="entry name" value="LIPOPOLYSACCHARIDE BIOSYNTHESIS PROTEIN PA4999-RELATED"/>
    <property type="match status" value="1"/>
</dbReference>
<protein>
    <recommendedName>
        <fullName evidence="4">O-antigen ligase</fullName>
    </recommendedName>
</protein>
<feature type="transmembrane region" description="Helical" evidence="1">
    <location>
        <begin position="416"/>
        <end position="432"/>
    </location>
</feature>
<proteinExistence type="predicted"/>
<dbReference type="STRING" id="633813.SAMN04488087_0214"/>
<feature type="transmembrane region" description="Helical" evidence="1">
    <location>
        <begin position="237"/>
        <end position="268"/>
    </location>
</feature>
<dbReference type="Proteomes" id="UP000185812">
    <property type="component" value="Unassembled WGS sequence"/>
</dbReference>
<keyword evidence="1" id="KW-0472">Membrane</keyword>
<evidence type="ECO:0008006" key="4">
    <source>
        <dbReference type="Google" id="ProtNLM"/>
    </source>
</evidence>
<feature type="transmembrane region" description="Helical" evidence="1">
    <location>
        <begin position="384"/>
        <end position="404"/>
    </location>
</feature>
<name>A0A1M6PK84_9BACT</name>
<feature type="transmembrane region" description="Helical" evidence="1">
    <location>
        <begin position="98"/>
        <end position="114"/>
    </location>
</feature>
<evidence type="ECO:0000256" key="1">
    <source>
        <dbReference type="SAM" id="Phobius"/>
    </source>
</evidence>
<reference evidence="3" key="1">
    <citation type="submission" date="2016-11" db="EMBL/GenBank/DDBJ databases">
        <authorList>
            <person name="Varghese N."/>
            <person name="Submissions S."/>
        </authorList>
    </citation>
    <scope>NUCLEOTIDE SEQUENCE [LARGE SCALE GENOMIC DNA]</scope>
    <source>
        <strain evidence="3">DSM 22212</strain>
    </source>
</reference>